<dbReference type="Proteomes" id="UP000031523">
    <property type="component" value="Chromosome"/>
</dbReference>
<proteinExistence type="predicted"/>
<dbReference type="CDD" id="cd00093">
    <property type="entry name" value="HTH_XRE"/>
    <property type="match status" value="1"/>
</dbReference>
<protein>
    <submittedName>
        <fullName evidence="2">Xre family toxin-antitoxin system, antitoxin component</fullName>
    </submittedName>
</protein>
<evidence type="ECO:0000259" key="1">
    <source>
        <dbReference type="Pfam" id="PF19054"/>
    </source>
</evidence>
<reference evidence="2 3" key="1">
    <citation type="submission" date="2015-01" db="EMBL/GenBank/DDBJ databases">
        <title>Enhanced salinomycin production by adjusting the supply of polyketide extender units in Streptomyce albus DSM 41398.</title>
        <authorList>
            <person name="Lu C."/>
        </authorList>
    </citation>
    <scope>NUCLEOTIDE SEQUENCE [LARGE SCALE GENOMIC DNA]</scope>
    <source>
        <strain evidence="3">ATCC 21838 / DSM 41398 / FERM P-419 / JCM 4703 / NBRC 107858</strain>
    </source>
</reference>
<gene>
    <name evidence="2" type="ORF">SLNWT_2536</name>
</gene>
<dbReference type="EMBL" id="CP010519">
    <property type="protein sequence ID" value="AJE82912.1"/>
    <property type="molecule type" value="Genomic_DNA"/>
</dbReference>
<dbReference type="Pfam" id="PF19054">
    <property type="entry name" value="DUF5753"/>
    <property type="match status" value="1"/>
</dbReference>
<accession>A0A0B5EXT6</accession>
<name>A0A0B5EXT6_STRA4</name>
<keyword evidence="3" id="KW-1185">Reference proteome</keyword>
<dbReference type="InterPro" id="IPR043917">
    <property type="entry name" value="DUF5753"/>
</dbReference>
<evidence type="ECO:0000313" key="2">
    <source>
        <dbReference type="EMBL" id="AJE82912.1"/>
    </source>
</evidence>
<dbReference type="AlphaFoldDB" id="A0A0B5EXT6"/>
<sequence length="286" mass="31455">MRRRVGAQIRRWRGELKSGEAAKLMPGWDTTKLSRIERGLYRISGDDVRTFTAKLGVEDPEGVEEVASVAEEPAGGAHGWWKAYDSRVSEPLIDFVQLESRASKIRMHHPVVIPGLLQTPGYLREIIGGPSAAISPEQAEILVSIRLARQEVLTRTDNPVEFHALVPESAFHATIESGPGVMKDQLRKLLDVSERPNVRLQILPLTAHPSHGSNGATTILTFSHPWVPVVSIDNPLGGTHSEDPVEIGYMERIFTAAADTALPVDESRDLITEYLEGKPKWPTTGA</sequence>
<organism evidence="2 3">
    <name type="scientific">Streptomyces albus (strain ATCC 21838 / DSM 41398 / FERM P-419 / JCM 4703 / NBRC 107858)</name>
    <dbReference type="NCBI Taxonomy" id="1081613"/>
    <lineage>
        <taxon>Bacteria</taxon>
        <taxon>Bacillati</taxon>
        <taxon>Actinomycetota</taxon>
        <taxon>Actinomycetes</taxon>
        <taxon>Kitasatosporales</taxon>
        <taxon>Streptomycetaceae</taxon>
        <taxon>Streptomyces</taxon>
    </lineage>
</organism>
<dbReference type="KEGG" id="sals:SLNWT_2536"/>
<feature type="domain" description="DUF5753" evidence="1">
    <location>
        <begin position="94"/>
        <end position="273"/>
    </location>
</feature>
<dbReference type="InterPro" id="IPR001387">
    <property type="entry name" value="Cro/C1-type_HTH"/>
</dbReference>
<evidence type="ECO:0000313" key="3">
    <source>
        <dbReference type="Proteomes" id="UP000031523"/>
    </source>
</evidence>